<dbReference type="Proteomes" id="UP001056436">
    <property type="component" value="Unassembled WGS sequence"/>
</dbReference>
<proteinExistence type="predicted"/>
<gene>
    <name evidence="1" type="ORF">CABS02_14603</name>
</gene>
<comment type="caution">
    <text evidence="1">The sequence shown here is derived from an EMBL/GenBank/DDBJ whole genome shotgun (WGS) entry which is preliminary data.</text>
</comment>
<accession>A0A9P9X0V7</accession>
<protein>
    <submittedName>
        <fullName evidence="1">Uncharacterized protein</fullName>
    </submittedName>
</protein>
<keyword evidence="2" id="KW-1185">Reference proteome</keyword>
<evidence type="ECO:0000313" key="2">
    <source>
        <dbReference type="Proteomes" id="UP001056436"/>
    </source>
</evidence>
<organism evidence="1 2">
    <name type="scientific">Colletotrichum abscissum</name>
    <dbReference type="NCBI Taxonomy" id="1671311"/>
    <lineage>
        <taxon>Eukaryota</taxon>
        <taxon>Fungi</taxon>
        <taxon>Dikarya</taxon>
        <taxon>Ascomycota</taxon>
        <taxon>Pezizomycotina</taxon>
        <taxon>Sordariomycetes</taxon>
        <taxon>Hypocreomycetidae</taxon>
        <taxon>Glomerellales</taxon>
        <taxon>Glomerellaceae</taxon>
        <taxon>Colletotrichum</taxon>
        <taxon>Colletotrichum acutatum species complex</taxon>
    </lineage>
</organism>
<dbReference type="OrthoDB" id="10307197at2759"/>
<reference evidence="1" key="1">
    <citation type="submission" date="2019-01" db="EMBL/GenBank/DDBJ databases">
        <title>Colletotrichum abscissum LGMF1257.</title>
        <authorList>
            <person name="Baroncelli R."/>
        </authorList>
    </citation>
    <scope>NUCLEOTIDE SEQUENCE</scope>
    <source>
        <strain evidence="1">Ca142</strain>
    </source>
</reference>
<dbReference type="EMBL" id="SDAQ01000210">
    <property type="protein sequence ID" value="KAI3530155.1"/>
    <property type="molecule type" value="Genomic_DNA"/>
</dbReference>
<evidence type="ECO:0000313" key="1">
    <source>
        <dbReference type="EMBL" id="KAI3530155.1"/>
    </source>
</evidence>
<sequence>MPEDTPYVLRVLHHVSSHVDQYEARPPPVRDLQHELSLLTEAVRLVFCTPGIDITAGGLEKSLDRCASILQSVSTALFSFATEETDGLLPRFRSWHVFRYKTLSIADCLYIVRGFKSDFLLALVKAAPDIATLVGLKCQSDCDAAQRDVDYLGQTLDLLADQEEPQRNHPVPATDPATLRHVLLPTSKHQPTNSACAPRRFFVGDVVASRNTWGLNVETVPTTYTRHRTNWLAEIDAEITLVCNVGGNLWNWEGASKDFPAAWRNFVAQNKVSQEAIRRISVLGMAPPPPEKKAWVVEEGQLRIASTDAHAVSEAALAFNNFKLEAEGSTHQDTRLSVVEIRQRRLAWLDQ</sequence>
<name>A0A9P9X0V7_9PEZI</name>
<dbReference type="AlphaFoldDB" id="A0A9P9X0V7"/>